<feature type="transmembrane region" description="Helical" evidence="4">
    <location>
        <begin position="147"/>
        <end position="174"/>
    </location>
</feature>
<dbReference type="CDD" id="cd00082">
    <property type="entry name" value="HisKA"/>
    <property type="match status" value="1"/>
</dbReference>
<evidence type="ECO:0000256" key="3">
    <source>
        <dbReference type="ARBA" id="ARBA00022553"/>
    </source>
</evidence>
<dbReference type="PRINTS" id="PR00344">
    <property type="entry name" value="BCTRLSENSOR"/>
</dbReference>
<evidence type="ECO:0000256" key="4">
    <source>
        <dbReference type="SAM" id="Phobius"/>
    </source>
</evidence>
<dbReference type="Gene3D" id="1.10.287.130">
    <property type="match status" value="1"/>
</dbReference>
<dbReference type="SUPFAM" id="SSF47384">
    <property type="entry name" value="Homodimeric domain of signal transducing histidine kinase"/>
    <property type="match status" value="1"/>
</dbReference>
<accession>A0A133XM64</accession>
<dbReference type="RefSeq" id="WP_066880358.1">
    <property type="nucleotide sequence ID" value="NZ_LODL01000007.1"/>
</dbReference>
<dbReference type="InterPro" id="IPR036890">
    <property type="entry name" value="HATPase_C_sf"/>
</dbReference>
<dbReference type="Pfam" id="PF02518">
    <property type="entry name" value="HATPase_c"/>
    <property type="match status" value="1"/>
</dbReference>
<evidence type="ECO:0000313" key="6">
    <source>
        <dbReference type="EMBL" id="KXB32010.1"/>
    </source>
</evidence>
<dbReference type="Pfam" id="PF00512">
    <property type="entry name" value="HisKA"/>
    <property type="match status" value="1"/>
</dbReference>
<name>A0A133XM64_9RHOO</name>
<reference evidence="6 7" key="1">
    <citation type="submission" date="2015-12" db="EMBL/GenBank/DDBJ databases">
        <title>Nitrous oxide reduction kinetics distinguish bacteria harboring typical versus atypical NosZ.</title>
        <authorList>
            <person name="Yoon S."/>
            <person name="Nissen S."/>
            <person name="Park D."/>
            <person name="Sanford R.A."/>
            <person name="Loeffler F.E."/>
        </authorList>
    </citation>
    <scope>NUCLEOTIDE SEQUENCE [LARGE SCALE GENOMIC DNA]</scope>
    <source>
        <strain evidence="6 7">ATCC BAA-841</strain>
    </source>
</reference>
<evidence type="ECO:0000313" key="7">
    <source>
        <dbReference type="Proteomes" id="UP000070186"/>
    </source>
</evidence>
<comment type="catalytic activity">
    <reaction evidence="1">
        <text>ATP + protein L-histidine = ADP + protein N-phospho-L-histidine.</text>
        <dbReference type="EC" id="2.7.13.3"/>
    </reaction>
</comment>
<feature type="transmembrane region" description="Helical" evidence="4">
    <location>
        <begin position="86"/>
        <end position="106"/>
    </location>
</feature>
<dbReference type="InterPro" id="IPR003661">
    <property type="entry name" value="HisK_dim/P_dom"/>
</dbReference>
<feature type="domain" description="Histidine kinase" evidence="5">
    <location>
        <begin position="224"/>
        <end position="445"/>
    </location>
</feature>
<dbReference type="Proteomes" id="UP000070186">
    <property type="component" value="Unassembled WGS sequence"/>
</dbReference>
<feature type="transmembrane region" description="Helical" evidence="4">
    <location>
        <begin position="46"/>
        <end position="65"/>
    </location>
</feature>
<keyword evidence="4" id="KW-0812">Transmembrane</keyword>
<dbReference type="SUPFAM" id="SSF55874">
    <property type="entry name" value="ATPase domain of HSP90 chaperone/DNA topoisomerase II/histidine kinase"/>
    <property type="match status" value="1"/>
</dbReference>
<dbReference type="PROSITE" id="PS50109">
    <property type="entry name" value="HIS_KIN"/>
    <property type="match status" value="1"/>
</dbReference>
<protein>
    <recommendedName>
        <fullName evidence="2">histidine kinase</fullName>
        <ecNumber evidence="2">2.7.13.3</ecNumber>
    </recommendedName>
</protein>
<sequence length="449" mass="48325">MSRAPDPFVLHRQVELLYRNVRLGQIISILNAGFFVWIGYQLYSGHALALWGGLAVFVAGLRIALGERYRQASPAERLAEVGFWQQRALLGAAAGGLVWAAGALLLMLAGNIALQLFTAFVMAGMVAGAIPVLAADRLAFRLYTWPVNIAVIVGLLGNDPMHIAASIMALIFLLGATRSADHFNDTLQTSFRLEHEKDGLVANLQQAKAVAESSNRAKTEFLANISHELRTPMNGIIGMAELLSHEPLSDSQRELLAPLRQSADDMLRQISHLIELSALEAGHFSTEAELFASGEILASLLRDEQAAAEAKGLTLLEETDPLLPPLLLGDIENLRKILSHLAGNAVKFTERGTIRTSARLIRSEAEQAEVEFCVADTGPGIPTDKLALLSGLLVQADGSSIRRHGGIGVGLPIARKLIELLGGTLRIESQPGKGSRFSFVLPFALPTAH</sequence>
<dbReference type="STRING" id="281362.AT959_02810"/>
<dbReference type="InterPro" id="IPR005467">
    <property type="entry name" value="His_kinase_dom"/>
</dbReference>
<keyword evidence="7" id="KW-1185">Reference proteome</keyword>
<evidence type="ECO:0000259" key="5">
    <source>
        <dbReference type="PROSITE" id="PS50109"/>
    </source>
</evidence>
<proteinExistence type="predicted"/>
<dbReference type="CDD" id="cd16922">
    <property type="entry name" value="HATPase_EvgS-ArcB-TorS-like"/>
    <property type="match status" value="1"/>
</dbReference>
<gene>
    <name evidence="6" type="ORF">AT959_02810</name>
</gene>
<feature type="transmembrane region" description="Helical" evidence="4">
    <location>
        <begin position="21"/>
        <end position="40"/>
    </location>
</feature>
<feature type="transmembrane region" description="Helical" evidence="4">
    <location>
        <begin position="112"/>
        <end position="135"/>
    </location>
</feature>
<dbReference type="Gene3D" id="3.30.565.10">
    <property type="entry name" value="Histidine kinase-like ATPase, C-terminal domain"/>
    <property type="match status" value="1"/>
</dbReference>
<dbReference type="PANTHER" id="PTHR45339:SF5">
    <property type="entry name" value="HISTIDINE KINASE"/>
    <property type="match status" value="1"/>
</dbReference>
<dbReference type="EMBL" id="LODL01000007">
    <property type="protein sequence ID" value="KXB32010.1"/>
    <property type="molecule type" value="Genomic_DNA"/>
</dbReference>
<dbReference type="SMART" id="SM00387">
    <property type="entry name" value="HATPase_c"/>
    <property type="match status" value="1"/>
</dbReference>
<dbReference type="GO" id="GO:0000155">
    <property type="term" value="F:phosphorelay sensor kinase activity"/>
    <property type="evidence" value="ECO:0007669"/>
    <property type="project" value="InterPro"/>
</dbReference>
<keyword evidence="4" id="KW-0472">Membrane</keyword>
<evidence type="ECO:0000256" key="2">
    <source>
        <dbReference type="ARBA" id="ARBA00012438"/>
    </source>
</evidence>
<dbReference type="InterPro" id="IPR004358">
    <property type="entry name" value="Sig_transdc_His_kin-like_C"/>
</dbReference>
<comment type="caution">
    <text evidence="6">The sequence shown here is derived from an EMBL/GenBank/DDBJ whole genome shotgun (WGS) entry which is preliminary data.</text>
</comment>
<dbReference type="AlphaFoldDB" id="A0A133XM64"/>
<dbReference type="EC" id="2.7.13.3" evidence="2"/>
<dbReference type="InterPro" id="IPR036097">
    <property type="entry name" value="HisK_dim/P_sf"/>
</dbReference>
<organism evidence="6 7">
    <name type="scientific">Dechloromonas denitrificans</name>
    <dbReference type="NCBI Taxonomy" id="281362"/>
    <lineage>
        <taxon>Bacteria</taxon>
        <taxon>Pseudomonadati</taxon>
        <taxon>Pseudomonadota</taxon>
        <taxon>Betaproteobacteria</taxon>
        <taxon>Rhodocyclales</taxon>
        <taxon>Azonexaceae</taxon>
        <taxon>Dechloromonas</taxon>
    </lineage>
</organism>
<dbReference type="SMART" id="SM00388">
    <property type="entry name" value="HisKA"/>
    <property type="match status" value="1"/>
</dbReference>
<dbReference type="InterPro" id="IPR003594">
    <property type="entry name" value="HATPase_dom"/>
</dbReference>
<evidence type="ECO:0000256" key="1">
    <source>
        <dbReference type="ARBA" id="ARBA00000085"/>
    </source>
</evidence>
<keyword evidence="3" id="KW-0597">Phosphoprotein</keyword>
<dbReference type="PANTHER" id="PTHR45339">
    <property type="entry name" value="HYBRID SIGNAL TRANSDUCTION HISTIDINE KINASE J"/>
    <property type="match status" value="1"/>
</dbReference>
<keyword evidence="4" id="KW-1133">Transmembrane helix</keyword>